<keyword evidence="2" id="KW-1185">Reference proteome</keyword>
<protein>
    <recommendedName>
        <fullName evidence="3">Methyltransferase type 11 domain-containing protein</fullName>
    </recommendedName>
</protein>
<comment type="caution">
    <text evidence="1">The sequence shown here is derived from an EMBL/GenBank/DDBJ whole genome shotgun (WGS) entry which is preliminary data.</text>
</comment>
<proteinExistence type="predicted"/>
<dbReference type="RefSeq" id="WP_157176587.1">
    <property type="nucleotide sequence ID" value="NZ_BMJP01000002.1"/>
</dbReference>
<dbReference type="SUPFAM" id="SSF53335">
    <property type="entry name" value="S-adenosyl-L-methionine-dependent methyltransferases"/>
    <property type="match status" value="1"/>
</dbReference>
<dbReference type="Gene3D" id="3.40.50.150">
    <property type="entry name" value="Vaccinia Virus protein VP39"/>
    <property type="match status" value="1"/>
</dbReference>
<evidence type="ECO:0000313" key="2">
    <source>
        <dbReference type="Proteomes" id="UP000546701"/>
    </source>
</evidence>
<dbReference type="Proteomes" id="UP000546701">
    <property type="component" value="Unassembled WGS sequence"/>
</dbReference>
<reference evidence="1 2" key="1">
    <citation type="submission" date="2020-08" db="EMBL/GenBank/DDBJ databases">
        <title>Genomic Encyclopedia of Type Strains, Phase IV (KMG-IV): sequencing the most valuable type-strain genomes for metagenomic binning, comparative biology and taxonomic classification.</title>
        <authorList>
            <person name="Goeker M."/>
        </authorList>
    </citation>
    <scope>NUCLEOTIDE SEQUENCE [LARGE SCALE GENOMIC DNA]</scope>
    <source>
        <strain evidence="1 2">DSM 103336</strain>
    </source>
</reference>
<dbReference type="OrthoDB" id="8842400at2"/>
<dbReference type="AlphaFoldDB" id="A0A7W9F2H4"/>
<name>A0A7W9F2H4_9SPHN</name>
<organism evidence="1 2">
    <name type="scientific">Sphingomonas prati</name>
    <dbReference type="NCBI Taxonomy" id="1843237"/>
    <lineage>
        <taxon>Bacteria</taxon>
        <taxon>Pseudomonadati</taxon>
        <taxon>Pseudomonadota</taxon>
        <taxon>Alphaproteobacteria</taxon>
        <taxon>Sphingomonadales</taxon>
        <taxon>Sphingomonadaceae</taxon>
        <taxon>Sphingomonas</taxon>
    </lineage>
</organism>
<dbReference type="EMBL" id="JACIJR010000003">
    <property type="protein sequence ID" value="MBB5728794.1"/>
    <property type="molecule type" value="Genomic_DNA"/>
</dbReference>
<gene>
    <name evidence="1" type="ORF">FHS99_001272</name>
</gene>
<evidence type="ECO:0008006" key="3">
    <source>
        <dbReference type="Google" id="ProtNLM"/>
    </source>
</evidence>
<sequence length="282" mass="30411">MGIDLWNLQFLLESYKLCGPMGDTVQIGRQELHVPPQAYDHADALFRRAGLNIGYEEACGGKRYADEGLLQSIGATNVRTADASAYEGADIVHDFNDPIDPALHQAFDTVFDAGSLEHIFNVPGAIANEMNMVKVGGRLLSTLPANNWLGHGFYQFSQEFPYRVFTPSNGFTVLRAFFSEMADNHEFLVIEDLFRRAGGEIGPTNTNTGLLVIAPKTAHVPLFKRWPQQGDYHSEWEKHGDAGNAPAAGAIAGTPSAVATNPAASQSPGLLASVARKLGLAG</sequence>
<evidence type="ECO:0000313" key="1">
    <source>
        <dbReference type="EMBL" id="MBB5728794.1"/>
    </source>
</evidence>
<accession>A0A7W9F2H4</accession>
<dbReference type="InterPro" id="IPR029063">
    <property type="entry name" value="SAM-dependent_MTases_sf"/>
</dbReference>